<accession>A0A7C9AU49</accession>
<protein>
    <submittedName>
        <fullName evidence="1">Uncharacterized protein</fullName>
    </submittedName>
</protein>
<dbReference type="EMBL" id="GISG01265513">
    <property type="protein sequence ID" value="MBA4674990.1"/>
    <property type="molecule type" value="Transcribed_RNA"/>
</dbReference>
<organism evidence="1">
    <name type="scientific">Opuntia streptacantha</name>
    <name type="common">Prickly pear cactus</name>
    <name type="synonym">Opuntia cardona</name>
    <dbReference type="NCBI Taxonomy" id="393608"/>
    <lineage>
        <taxon>Eukaryota</taxon>
        <taxon>Viridiplantae</taxon>
        <taxon>Streptophyta</taxon>
        <taxon>Embryophyta</taxon>
        <taxon>Tracheophyta</taxon>
        <taxon>Spermatophyta</taxon>
        <taxon>Magnoliopsida</taxon>
        <taxon>eudicotyledons</taxon>
        <taxon>Gunneridae</taxon>
        <taxon>Pentapetalae</taxon>
        <taxon>Caryophyllales</taxon>
        <taxon>Cactineae</taxon>
        <taxon>Cactaceae</taxon>
        <taxon>Opuntioideae</taxon>
        <taxon>Opuntia</taxon>
    </lineage>
</organism>
<proteinExistence type="predicted"/>
<dbReference type="AlphaFoldDB" id="A0A7C9AU49"/>
<reference evidence="1" key="1">
    <citation type="journal article" date="2013" name="J. Plant Res.">
        <title>Effect of fungi and light on seed germination of three Opuntia species from semiarid lands of central Mexico.</title>
        <authorList>
            <person name="Delgado-Sanchez P."/>
            <person name="Jimenez-Bremont J.F."/>
            <person name="Guerrero-Gonzalez Mde L."/>
            <person name="Flores J."/>
        </authorList>
    </citation>
    <scope>NUCLEOTIDE SEQUENCE</scope>
    <source>
        <tissue evidence="1">Cladode</tissue>
    </source>
</reference>
<evidence type="ECO:0000313" key="1">
    <source>
        <dbReference type="EMBL" id="MBA4674990.1"/>
    </source>
</evidence>
<sequence>MTLKIIQTCFQKMAFRLKLLPPLAELHHRANNPKRLNLVLGILETTLGTLHTLKMPGKIRPLGLQRLTIQLKLKLVPLELNPKRRNHGPRCPNLVLGMRERMSLTLLTLTMLGRIRMMERELLRLSLS</sequence>
<reference evidence="1" key="2">
    <citation type="submission" date="2020-07" db="EMBL/GenBank/DDBJ databases">
        <authorList>
            <person name="Vera ALvarez R."/>
            <person name="Arias-Moreno D.M."/>
            <person name="Jimenez-Jacinto V."/>
            <person name="Jimenez-Bremont J.F."/>
            <person name="Swaminathan K."/>
            <person name="Moose S.P."/>
            <person name="Guerrero-Gonzalez M.L."/>
            <person name="Marino-Ramirez L."/>
            <person name="Landsman D."/>
            <person name="Rodriguez-Kessler M."/>
            <person name="Delgado-Sanchez P."/>
        </authorList>
    </citation>
    <scope>NUCLEOTIDE SEQUENCE</scope>
    <source>
        <tissue evidence="1">Cladode</tissue>
    </source>
</reference>
<dbReference type="EMBL" id="GISG01265514">
    <property type="protein sequence ID" value="MBA4674991.1"/>
    <property type="molecule type" value="Transcribed_RNA"/>
</dbReference>
<name>A0A7C9AU49_OPUST</name>